<proteinExistence type="predicted"/>
<reference evidence="2" key="1">
    <citation type="submission" date="2019-10" db="EMBL/GenBank/DDBJ databases">
        <authorList>
            <consortium name="DOE Joint Genome Institute"/>
            <person name="Kuo A."/>
            <person name="Miyauchi S."/>
            <person name="Kiss E."/>
            <person name="Drula E."/>
            <person name="Kohler A."/>
            <person name="Sanchez-Garcia M."/>
            <person name="Andreopoulos B."/>
            <person name="Barry K.W."/>
            <person name="Bonito G."/>
            <person name="Buee M."/>
            <person name="Carver A."/>
            <person name="Chen C."/>
            <person name="Cichocki N."/>
            <person name="Clum A."/>
            <person name="Culley D."/>
            <person name="Crous P.W."/>
            <person name="Fauchery L."/>
            <person name="Girlanda M."/>
            <person name="Hayes R."/>
            <person name="Keri Z."/>
            <person name="LaButti K."/>
            <person name="Lipzen A."/>
            <person name="Lombard V."/>
            <person name="Magnuson J."/>
            <person name="Maillard F."/>
            <person name="Morin E."/>
            <person name="Murat C."/>
            <person name="Nolan M."/>
            <person name="Ohm R."/>
            <person name="Pangilinan J."/>
            <person name="Pereira M."/>
            <person name="Perotto S."/>
            <person name="Peter M."/>
            <person name="Riley R."/>
            <person name="Sitrit Y."/>
            <person name="Stielow B."/>
            <person name="Szollosi G."/>
            <person name="Zifcakova L."/>
            <person name="Stursova M."/>
            <person name="Spatafora J.W."/>
            <person name="Tedersoo L."/>
            <person name="Vaario L.-M."/>
            <person name="Yamada A."/>
            <person name="Yan M."/>
            <person name="Wang P."/>
            <person name="Xu J."/>
            <person name="Bruns T."/>
            <person name="Baldrian P."/>
            <person name="Vilgalys R."/>
            <person name="Henrissat B."/>
            <person name="Grigoriev I.V."/>
            <person name="Hibbett D."/>
            <person name="Nagy L.G."/>
            <person name="Martin F.M."/>
        </authorList>
    </citation>
    <scope>NUCLEOTIDE SEQUENCE</scope>
    <source>
        <strain evidence="2">BED1</strain>
    </source>
</reference>
<dbReference type="Proteomes" id="UP001194468">
    <property type="component" value="Unassembled WGS sequence"/>
</dbReference>
<comment type="caution">
    <text evidence="2">The sequence shown here is derived from an EMBL/GenBank/DDBJ whole genome shotgun (WGS) entry which is preliminary data.</text>
</comment>
<evidence type="ECO:0000313" key="3">
    <source>
        <dbReference type="Proteomes" id="UP001194468"/>
    </source>
</evidence>
<name>A0AAD4GJE6_BOLED</name>
<dbReference type="EMBL" id="WHUW01000004">
    <property type="protein sequence ID" value="KAF8447506.1"/>
    <property type="molecule type" value="Genomic_DNA"/>
</dbReference>
<reference evidence="2" key="2">
    <citation type="journal article" date="2020" name="Nat. Commun.">
        <title>Large-scale genome sequencing of mycorrhizal fungi provides insights into the early evolution of symbiotic traits.</title>
        <authorList>
            <person name="Miyauchi S."/>
            <person name="Kiss E."/>
            <person name="Kuo A."/>
            <person name="Drula E."/>
            <person name="Kohler A."/>
            <person name="Sanchez-Garcia M."/>
            <person name="Morin E."/>
            <person name="Andreopoulos B."/>
            <person name="Barry K.W."/>
            <person name="Bonito G."/>
            <person name="Buee M."/>
            <person name="Carver A."/>
            <person name="Chen C."/>
            <person name="Cichocki N."/>
            <person name="Clum A."/>
            <person name="Culley D."/>
            <person name="Crous P.W."/>
            <person name="Fauchery L."/>
            <person name="Girlanda M."/>
            <person name="Hayes R.D."/>
            <person name="Keri Z."/>
            <person name="LaButti K."/>
            <person name="Lipzen A."/>
            <person name="Lombard V."/>
            <person name="Magnuson J."/>
            <person name="Maillard F."/>
            <person name="Murat C."/>
            <person name="Nolan M."/>
            <person name="Ohm R.A."/>
            <person name="Pangilinan J."/>
            <person name="Pereira M.F."/>
            <person name="Perotto S."/>
            <person name="Peter M."/>
            <person name="Pfister S."/>
            <person name="Riley R."/>
            <person name="Sitrit Y."/>
            <person name="Stielow J.B."/>
            <person name="Szollosi G."/>
            <person name="Zifcakova L."/>
            <person name="Stursova M."/>
            <person name="Spatafora J.W."/>
            <person name="Tedersoo L."/>
            <person name="Vaario L.M."/>
            <person name="Yamada A."/>
            <person name="Yan M."/>
            <person name="Wang P."/>
            <person name="Xu J."/>
            <person name="Bruns T."/>
            <person name="Baldrian P."/>
            <person name="Vilgalys R."/>
            <person name="Dunand C."/>
            <person name="Henrissat B."/>
            <person name="Grigoriev I.V."/>
            <person name="Hibbett D."/>
            <person name="Nagy L.G."/>
            <person name="Martin F.M."/>
        </authorList>
    </citation>
    <scope>NUCLEOTIDE SEQUENCE</scope>
    <source>
        <strain evidence="2">BED1</strain>
    </source>
</reference>
<feature type="non-terminal residue" evidence="2">
    <location>
        <position position="1"/>
    </location>
</feature>
<evidence type="ECO:0000313" key="1">
    <source>
        <dbReference type="EMBL" id="KAF8421890.1"/>
    </source>
</evidence>
<dbReference type="AlphaFoldDB" id="A0AAD4GJE6"/>
<dbReference type="EMBL" id="WHUW01000135">
    <property type="protein sequence ID" value="KAF8421890.1"/>
    <property type="molecule type" value="Genomic_DNA"/>
</dbReference>
<evidence type="ECO:0000313" key="2">
    <source>
        <dbReference type="EMBL" id="KAF8447506.1"/>
    </source>
</evidence>
<organism evidence="2 3">
    <name type="scientific">Boletus edulis BED1</name>
    <dbReference type="NCBI Taxonomy" id="1328754"/>
    <lineage>
        <taxon>Eukaryota</taxon>
        <taxon>Fungi</taxon>
        <taxon>Dikarya</taxon>
        <taxon>Basidiomycota</taxon>
        <taxon>Agaricomycotina</taxon>
        <taxon>Agaricomycetes</taxon>
        <taxon>Agaricomycetidae</taxon>
        <taxon>Boletales</taxon>
        <taxon>Boletineae</taxon>
        <taxon>Boletaceae</taxon>
        <taxon>Boletoideae</taxon>
        <taxon>Boletus</taxon>
    </lineage>
</organism>
<keyword evidence="3" id="KW-1185">Reference proteome</keyword>
<accession>A0AAD4GJE6</accession>
<gene>
    <name evidence="2" type="ORF">L210DRAFT_3359757</name>
    <name evidence="1" type="ORF">L210DRAFT_3368919</name>
</gene>
<sequence>QGIVSGSGALRIIFALETCGWEASDLDVYVPCGKVAVMHNFLLFAGYTNSTVHHAGNHAYAAIRTISTFKKNDRKVDIIESSNSSAVTPILSFHLTALMNYVTPLSFFSAYAAHTSRRHAVVNPMIFDRGQLTLPTCLALAKYRDRGF</sequence>
<feature type="non-terminal residue" evidence="2">
    <location>
        <position position="148"/>
    </location>
</feature>
<protein>
    <submittedName>
        <fullName evidence="2">Uncharacterized protein</fullName>
    </submittedName>
</protein>